<proteinExistence type="predicted"/>
<evidence type="ECO:0000313" key="1">
    <source>
        <dbReference type="EMBL" id="KAK2944464.1"/>
    </source>
</evidence>
<gene>
    <name evidence="1" type="ORF">BLNAU_20612</name>
</gene>
<accession>A0ABQ9WY75</accession>
<protein>
    <submittedName>
        <fullName evidence="1">Uncharacterized protein</fullName>
    </submittedName>
</protein>
<name>A0ABQ9WY75_9EUKA</name>
<sequence length="73" mass="8355">MCHVYHGKRMRFTADATKKRRGQNTNGHVSYGYENIFSAGHVPLFRNSRLFPQNTHIIVFSHCISNGHSSHIS</sequence>
<evidence type="ECO:0000313" key="2">
    <source>
        <dbReference type="Proteomes" id="UP001281761"/>
    </source>
</evidence>
<dbReference type="Proteomes" id="UP001281761">
    <property type="component" value="Unassembled WGS sequence"/>
</dbReference>
<comment type="caution">
    <text evidence="1">The sequence shown here is derived from an EMBL/GenBank/DDBJ whole genome shotgun (WGS) entry which is preliminary data.</text>
</comment>
<reference evidence="1 2" key="1">
    <citation type="journal article" date="2022" name="bioRxiv">
        <title>Genomics of Preaxostyla Flagellates Illuminates Evolutionary Transitions and the Path Towards Mitochondrial Loss.</title>
        <authorList>
            <person name="Novak L.V.F."/>
            <person name="Treitli S.C."/>
            <person name="Pyrih J."/>
            <person name="Halakuc P."/>
            <person name="Pipaliya S.V."/>
            <person name="Vacek V."/>
            <person name="Brzon O."/>
            <person name="Soukal P."/>
            <person name="Eme L."/>
            <person name="Dacks J.B."/>
            <person name="Karnkowska A."/>
            <person name="Elias M."/>
            <person name="Hampl V."/>
        </authorList>
    </citation>
    <scope>NUCLEOTIDE SEQUENCE [LARGE SCALE GENOMIC DNA]</scope>
    <source>
        <strain evidence="1">NAU3</strain>
        <tissue evidence="1">Gut</tissue>
    </source>
</reference>
<dbReference type="EMBL" id="JARBJD010000297">
    <property type="protein sequence ID" value="KAK2944464.1"/>
    <property type="molecule type" value="Genomic_DNA"/>
</dbReference>
<organism evidence="1 2">
    <name type="scientific">Blattamonas nauphoetae</name>
    <dbReference type="NCBI Taxonomy" id="2049346"/>
    <lineage>
        <taxon>Eukaryota</taxon>
        <taxon>Metamonada</taxon>
        <taxon>Preaxostyla</taxon>
        <taxon>Oxymonadida</taxon>
        <taxon>Blattamonas</taxon>
    </lineage>
</organism>
<keyword evidence="2" id="KW-1185">Reference proteome</keyword>